<keyword evidence="3" id="KW-0443">Lipid metabolism</keyword>
<keyword evidence="2" id="KW-0808">Transferase</keyword>
<evidence type="ECO:0000256" key="2">
    <source>
        <dbReference type="ARBA" id="ARBA00022679"/>
    </source>
</evidence>
<sequence length="85" mass="9681">MDAKLPPIVLPIWVTGMDSVWPTKKPYYPRFGQSVEITVGEPLDMQLILPTLRTSTELDRRKELADIIQGRLFSLGEAVRARSRD</sequence>
<evidence type="ECO:0000256" key="4">
    <source>
        <dbReference type="ARBA" id="ARBA00023136"/>
    </source>
</evidence>
<dbReference type="GO" id="GO:0047184">
    <property type="term" value="F:1-acylglycerophosphocholine O-acyltransferase activity"/>
    <property type="evidence" value="ECO:0007669"/>
    <property type="project" value="TreeGrafter"/>
</dbReference>
<dbReference type="InterPro" id="IPR000872">
    <property type="entry name" value="Tafazzin"/>
</dbReference>
<keyword evidence="5" id="KW-0012">Acyltransferase</keyword>
<dbReference type="GO" id="GO:0035965">
    <property type="term" value="P:cardiolipin acyl-chain remodeling"/>
    <property type="evidence" value="ECO:0007669"/>
    <property type="project" value="TreeGrafter"/>
</dbReference>
<dbReference type="Proteomes" id="UP000095287">
    <property type="component" value="Unplaced"/>
</dbReference>
<comment type="similarity">
    <text evidence="6">Belongs to the taffazin family.</text>
</comment>
<dbReference type="PANTHER" id="PTHR12497">
    <property type="entry name" value="TAZ PROTEIN TAFAZZIN"/>
    <property type="match status" value="1"/>
</dbReference>
<evidence type="ECO:0000256" key="3">
    <source>
        <dbReference type="ARBA" id="ARBA00023098"/>
    </source>
</evidence>
<accession>A0A1I7YWC5</accession>
<dbReference type="PANTHER" id="PTHR12497:SF0">
    <property type="entry name" value="TAFAZZIN"/>
    <property type="match status" value="1"/>
</dbReference>
<name>A0A1I7YWC5_9BILA</name>
<keyword evidence="7" id="KW-1185">Reference proteome</keyword>
<dbReference type="AlphaFoldDB" id="A0A1I7YWC5"/>
<evidence type="ECO:0000256" key="1">
    <source>
        <dbReference type="ARBA" id="ARBA00004170"/>
    </source>
</evidence>
<dbReference type="GO" id="GO:0007007">
    <property type="term" value="P:inner mitochondrial membrane organization"/>
    <property type="evidence" value="ECO:0007669"/>
    <property type="project" value="TreeGrafter"/>
</dbReference>
<organism evidence="7 8">
    <name type="scientific">Steinernema glaseri</name>
    <dbReference type="NCBI Taxonomy" id="37863"/>
    <lineage>
        <taxon>Eukaryota</taxon>
        <taxon>Metazoa</taxon>
        <taxon>Ecdysozoa</taxon>
        <taxon>Nematoda</taxon>
        <taxon>Chromadorea</taxon>
        <taxon>Rhabditida</taxon>
        <taxon>Tylenchina</taxon>
        <taxon>Panagrolaimomorpha</taxon>
        <taxon>Strongyloidoidea</taxon>
        <taxon>Steinernematidae</taxon>
        <taxon>Steinernema</taxon>
    </lineage>
</organism>
<comment type="subcellular location">
    <subcellularLocation>
        <location evidence="1">Membrane</location>
        <topology evidence="1">Peripheral membrane protein</topology>
    </subcellularLocation>
</comment>
<dbReference type="WBParaSite" id="L893_g20366.t1">
    <property type="protein sequence ID" value="L893_g20366.t1"/>
    <property type="gene ID" value="L893_g20366"/>
</dbReference>
<reference evidence="8" key="1">
    <citation type="submission" date="2016-11" db="UniProtKB">
        <authorList>
            <consortium name="WormBaseParasite"/>
        </authorList>
    </citation>
    <scope>IDENTIFICATION</scope>
</reference>
<evidence type="ECO:0000256" key="6">
    <source>
        <dbReference type="RuleBase" id="RU365062"/>
    </source>
</evidence>
<protein>
    <recommendedName>
        <fullName evidence="6">Tafazzin family protein</fullName>
    </recommendedName>
</protein>
<evidence type="ECO:0000256" key="5">
    <source>
        <dbReference type="ARBA" id="ARBA00023315"/>
    </source>
</evidence>
<evidence type="ECO:0000313" key="7">
    <source>
        <dbReference type="Proteomes" id="UP000095287"/>
    </source>
</evidence>
<keyword evidence="4" id="KW-0472">Membrane</keyword>
<proteinExistence type="inferred from homology"/>
<evidence type="ECO:0000313" key="8">
    <source>
        <dbReference type="WBParaSite" id="L893_g20366.t1"/>
    </source>
</evidence>
<dbReference type="GO" id="GO:0031966">
    <property type="term" value="C:mitochondrial membrane"/>
    <property type="evidence" value="ECO:0007669"/>
    <property type="project" value="TreeGrafter"/>
</dbReference>